<evidence type="ECO:0000259" key="7">
    <source>
        <dbReference type="Pfam" id="PF00881"/>
    </source>
</evidence>
<feature type="domain" description="Nitroreductase" evidence="7">
    <location>
        <begin position="16"/>
        <end position="188"/>
    </location>
</feature>
<evidence type="ECO:0000313" key="9">
    <source>
        <dbReference type="Proteomes" id="UP001222932"/>
    </source>
</evidence>
<keyword evidence="9" id="KW-1185">Reference proteome</keyword>
<reference evidence="8" key="2">
    <citation type="submission" date="2023-06" db="EMBL/GenBank/DDBJ databases">
        <authorList>
            <person name="Kobayashi Y."/>
            <person name="Kayamori A."/>
            <person name="Aoki K."/>
            <person name="Shiwa Y."/>
            <person name="Fujita N."/>
            <person name="Sugita T."/>
            <person name="Iwasaki W."/>
            <person name="Tanaka N."/>
            <person name="Takashima M."/>
        </authorList>
    </citation>
    <scope>NUCLEOTIDE SEQUENCE</scope>
    <source>
        <strain evidence="8">HIS016</strain>
    </source>
</reference>
<comment type="caution">
    <text evidence="8">The sequence shown here is derived from an EMBL/GenBank/DDBJ whole genome shotgun (WGS) entry which is preliminary data.</text>
</comment>
<comment type="similarity">
    <text evidence="3">Belongs to the nitroreductase family.</text>
</comment>
<gene>
    <name evidence="8" type="primary">XK27_02070</name>
    <name evidence="8" type="ORF">CspeluHIS016_0600630</name>
</gene>
<dbReference type="PANTHER" id="PTHR43035:SF1">
    <property type="entry name" value="FATTY ACID REPRESSION MUTANT PROTEIN 2-RELATED"/>
    <property type="match status" value="1"/>
</dbReference>
<dbReference type="GO" id="GO:0005634">
    <property type="term" value="C:nucleus"/>
    <property type="evidence" value="ECO:0007669"/>
    <property type="project" value="UniProtKB-SubCell"/>
</dbReference>
<sequence>MTNSILSSSQFFAILSGRRSVYALKPSSPISDAAIRELVEKAIHLSPTAYNSQTPRIALVLGDNHARVWDAMWAENQKTFPDAEMEAAQRLKWENAFMSGYGSVIFFDDRKTLEQAIAKSPHRKTELGVWSKNGTGILQHVVWTALAAEGLGASLQHFPQISTTVDAALRKVIDVPEEWECTAIMPFGEIVEPPPPKSKMPVGELVKVFD</sequence>
<name>A0AAD3TY13_9TREE</name>
<dbReference type="GO" id="GO:0034599">
    <property type="term" value="P:cellular response to oxidative stress"/>
    <property type="evidence" value="ECO:0007669"/>
    <property type="project" value="InterPro"/>
</dbReference>
<evidence type="ECO:0000256" key="3">
    <source>
        <dbReference type="ARBA" id="ARBA00007118"/>
    </source>
</evidence>
<dbReference type="AlphaFoldDB" id="A0AAD3TY13"/>
<dbReference type="PANTHER" id="PTHR43035">
    <property type="entry name" value="FATTY ACID REPRESSION MUTANT PROTEIN 2-RELATED"/>
    <property type="match status" value="1"/>
</dbReference>
<keyword evidence="4" id="KW-0963">Cytoplasm</keyword>
<dbReference type="GO" id="GO:0016491">
    <property type="term" value="F:oxidoreductase activity"/>
    <property type="evidence" value="ECO:0007669"/>
    <property type="project" value="UniProtKB-KW"/>
</dbReference>
<keyword evidence="6" id="KW-0539">Nucleus</keyword>
<evidence type="ECO:0000256" key="2">
    <source>
        <dbReference type="ARBA" id="ARBA00004496"/>
    </source>
</evidence>
<dbReference type="SUPFAM" id="SSF55469">
    <property type="entry name" value="FMN-dependent nitroreductase-like"/>
    <property type="match status" value="1"/>
</dbReference>
<dbReference type="Pfam" id="PF00881">
    <property type="entry name" value="Nitroreductase"/>
    <property type="match status" value="1"/>
</dbReference>
<dbReference type="GO" id="GO:0005737">
    <property type="term" value="C:cytoplasm"/>
    <property type="evidence" value="ECO:0007669"/>
    <property type="project" value="UniProtKB-SubCell"/>
</dbReference>
<dbReference type="Gene3D" id="3.40.109.10">
    <property type="entry name" value="NADH Oxidase"/>
    <property type="match status" value="1"/>
</dbReference>
<evidence type="ECO:0000256" key="1">
    <source>
        <dbReference type="ARBA" id="ARBA00004123"/>
    </source>
</evidence>
<comment type="subcellular location">
    <subcellularLocation>
        <location evidence="2">Cytoplasm</location>
    </subcellularLocation>
    <subcellularLocation>
        <location evidence="1">Nucleus</location>
    </subcellularLocation>
</comment>
<dbReference type="InterPro" id="IPR033877">
    <property type="entry name" value="Frm2/Hbn1"/>
</dbReference>
<evidence type="ECO:0000256" key="5">
    <source>
        <dbReference type="ARBA" id="ARBA00023002"/>
    </source>
</evidence>
<dbReference type="Proteomes" id="UP001222932">
    <property type="component" value="Unassembled WGS sequence"/>
</dbReference>
<proteinExistence type="inferred from homology"/>
<reference evidence="8" key="1">
    <citation type="journal article" date="2023" name="BMC Genomics">
        <title>Chromosome-level genome assemblies of Cutaneotrichosporon spp. (Trichosporonales, Basidiomycota) reveal imbalanced evolution between nucleotide sequences and chromosome synteny.</title>
        <authorList>
            <person name="Kobayashi Y."/>
            <person name="Kayamori A."/>
            <person name="Aoki K."/>
            <person name="Shiwa Y."/>
            <person name="Matsutani M."/>
            <person name="Fujita N."/>
            <person name="Sugita T."/>
            <person name="Iwasaki W."/>
            <person name="Tanaka N."/>
            <person name="Takashima M."/>
        </authorList>
    </citation>
    <scope>NUCLEOTIDE SEQUENCE</scope>
    <source>
        <strain evidence="8">HIS016</strain>
    </source>
</reference>
<evidence type="ECO:0000313" key="8">
    <source>
        <dbReference type="EMBL" id="GMK58621.1"/>
    </source>
</evidence>
<keyword evidence="5" id="KW-0560">Oxidoreductase</keyword>
<evidence type="ECO:0000256" key="6">
    <source>
        <dbReference type="ARBA" id="ARBA00023242"/>
    </source>
</evidence>
<dbReference type="InterPro" id="IPR029479">
    <property type="entry name" value="Nitroreductase"/>
</dbReference>
<organism evidence="8 9">
    <name type="scientific">Cutaneotrichosporon spelunceum</name>
    <dbReference type="NCBI Taxonomy" id="1672016"/>
    <lineage>
        <taxon>Eukaryota</taxon>
        <taxon>Fungi</taxon>
        <taxon>Dikarya</taxon>
        <taxon>Basidiomycota</taxon>
        <taxon>Agaricomycotina</taxon>
        <taxon>Tremellomycetes</taxon>
        <taxon>Trichosporonales</taxon>
        <taxon>Trichosporonaceae</taxon>
        <taxon>Cutaneotrichosporon</taxon>
    </lineage>
</organism>
<dbReference type="InterPro" id="IPR000415">
    <property type="entry name" value="Nitroreductase-like"/>
</dbReference>
<accession>A0AAD3TY13</accession>
<evidence type="ECO:0000256" key="4">
    <source>
        <dbReference type="ARBA" id="ARBA00022490"/>
    </source>
</evidence>
<dbReference type="FunFam" id="3.40.109.10:FF:000001">
    <property type="entry name" value="Nitroreductase family"/>
    <property type="match status" value="1"/>
</dbReference>
<protein>
    <recommendedName>
        <fullName evidence="7">Nitroreductase domain-containing protein</fullName>
    </recommendedName>
</protein>
<dbReference type="EMBL" id="BTCM01000006">
    <property type="protein sequence ID" value="GMK58621.1"/>
    <property type="molecule type" value="Genomic_DNA"/>
</dbReference>